<dbReference type="GO" id="GO:0042626">
    <property type="term" value="F:ATPase-coupled transmembrane transporter activity"/>
    <property type="evidence" value="ECO:0007669"/>
    <property type="project" value="TreeGrafter"/>
</dbReference>
<sequence length="170" mass="18390">MTFGKFIAAIIQNYTLLETSMGAVTRLKTFSESTPVQDFPGEHTAPPSSWPDRGVIEMQDVTASYAGVETKEGDGNLALRGLTMKIEARQKVALCLLDPIQSSKYTLSIDGLPLDTIDRDALRDRLISVPQDPVFLLDGTSFKGNLDSTDTATDADCRAALEKKACGTLC</sequence>
<evidence type="ECO:0000256" key="2">
    <source>
        <dbReference type="ARBA" id="ARBA00022840"/>
    </source>
</evidence>
<evidence type="ECO:0000313" key="4">
    <source>
        <dbReference type="Proteomes" id="UP000054544"/>
    </source>
</evidence>
<reference evidence="4" key="1">
    <citation type="journal article" date="2014" name="BMC Genomics">
        <title>The genome sequence of the biocontrol fungus Metarhizium anisopliae and comparative genomics of Metarhizium species.</title>
        <authorList>
            <person name="Pattemore J.A."/>
            <person name="Hane J.K."/>
            <person name="Williams A.H."/>
            <person name="Wilson B.A."/>
            <person name="Stodart B.J."/>
            <person name="Ash G.J."/>
        </authorList>
    </citation>
    <scope>NUCLEOTIDE SEQUENCE [LARGE SCALE GENOMIC DNA]</scope>
    <source>
        <strain evidence="4">BRIP 53293</strain>
    </source>
</reference>
<protein>
    <submittedName>
        <fullName evidence="3">Uncharacterized protein</fullName>
    </submittedName>
</protein>
<dbReference type="STRING" id="1291518.A0A0D9P4R3"/>
<keyword evidence="2" id="KW-0067">ATP-binding</keyword>
<dbReference type="EMBL" id="KE384729">
    <property type="protein sequence ID" value="KJK79825.1"/>
    <property type="molecule type" value="Genomic_DNA"/>
</dbReference>
<organism evidence="3 4">
    <name type="scientific">Metarhizium anisopliae BRIP 53293</name>
    <dbReference type="NCBI Taxonomy" id="1291518"/>
    <lineage>
        <taxon>Eukaryota</taxon>
        <taxon>Fungi</taxon>
        <taxon>Dikarya</taxon>
        <taxon>Ascomycota</taxon>
        <taxon>Pezizomycotina</taxon>
        <taxon>Sordariomycetes</taxon>
        <taxon>Hypocreomycetidae</taxon>
        <taxon>Hypocreales</taxon>
        <taxon>Clavicipitaceae</taxon>
        <taxon>Metarhizium</taxon>
    </lineage>
</organism>
<evidence type="ECO:0000313" key="3">
    <source>
        <dbReference type="EMBL" id="KJK79825.1"/>
    </source>
</evidence>
<evidence type="ECO:0000256" key="1">
    <source>
        <dbReference type="ARBA" id="ARBA00022741"/>
    </source>
</evidence>
<dbReference type="SUPFAM" id="SSF52540">
    <property type="entry name" value="P-loop containing nucleoside triphosphate hydrolases"/>
    <property type="match status" value="1"/>
</dbReference>
<dbReference type="Gene3D" id="3.40.50.300">
    <property type="entry name" value="P-loop containing nucleotide triphosphate hydrolases"/>
    <property type="match status" value="1"/>
</dbReference>
<proteinExistence type="predicted"/>
<dbReference type="PANTHER" id="PTHR24223:SF345">
    <property type="entry name" value="ABC MULTIDRUG TRANSPORTER (EUROFUNG)"/>
    <property type="match status" value="1"/>
</dbReference>
<dbReference type="PANTHER" id="PTHR24223">
    <property type="entry name" value="ATP-BINDING CASSETTE SUB-FAMILY C"/>
    <property type="match status" value="1"/>
</dbReference>
<dbReference type="InterPro" id="IPR050173">
    <property type="entry name" value="ABC_transporter_C-like"/>
</dbReference>
<gene>
    <name evidence="3" type="ORF">H634G_04064</name>
</gene>
<dbReference type="GO" id="GO:0005524">
    <property type="term" value="F:ATP binding"/>
    <property type="evidence" value="ECO:0007669"/>
    <property type="project" value="UniProtKB-KW"/>
</dbReference>
<accession>A0A0D9P4R3</accession>
<dbReference type="GO" id="GO:0016020">
    <property type="term" value="C:membrane"/>
    <property type="evidence" value="ECO:0007669"/>
    <property type="project" value="TreeGrafter"/>
</dbReference>
<dbReference type="InterPro" id="IPR027417">
    <property type="entry name" value="P-loop_NTPase"/>
</dbReference>
<keyword evidence="1" id="KW-0547">Nucleotide-binding</keyword>
<dbReference type="AlphaFoldDB" id="A0A0D9P4R3"/>
<dbReference type="Proteomes" id="UP000054544">
    <property type="component" value="Unassembled WGS sequence"/>
</dbReference>
<keyword evidence="4" id="KW-1185">Reference proteome</keyword>
<name>A0A0D9P4R3_METAN</name>